<evidence type="ECO:0000256" key="2">
    <source>
        <dbReference type="ARBA" id="ARBA00022801"/>
    </source>
</evidence>
<gene>
    <name evidence="4" type="ORF">JOM49_005511</name>
</gene>
<dbReference type="InterPro" id="IPR029058">
    <property type="entry name" value="AB_hydrolase_fold"/>
</dbReference>
<dbReference type="EMBL" id="JAGGMS010000001">
    <property type="protein sequence ID" value="MBP2183985.1"/>
    <property type="molecule type" value="Genomic_DNA"/>
</dbReference>
<sequence>MTVTFTVEGATCLGRRFPAESDDLRSADGVPCVVMAHGFGATRDSGLDAFAAEFARAGLDTLAFDYRGFGESGGEPRQSVSVARQLADYRAAVATARGLDGVDARRIVLWGASLSGGHVLVTAARDAEVAATVALVPLVDGLAAVRHAVGSHPPAAMARSAVTSLVARRSVRLVGPPGSGALLSLPGQLEAYTAMAGPSWRNEIDPRAMVEIARYRPSRQARAVRGPLLVQIADLDRMSPPQSAAKAAVAGRAEVRRYPCDHFDVFPGNRWFRLAVDHQLAFLRRKVRP</sequence>
<keyword evidence="5" id="KW-1185">Reference proteome</keyword>
<evidence type="ECO:0000313" key="5">
    <source>
        <dbReference type="Proteomes" id="UP000741013"/>
    </source>
</evidence>
<evidence type="ECO:0000313" key="4">
    <source>
        <dbReference type="EMBL" id="MBP2183985.1"/>
    </source>
</evidence>
<proteinExistence type="inferred from homology"/>
<comment type="similarity">
    <text evidence="1">Belongs to the AB hydrolase superfamily.</text>
</comment>
<dbReference type="Proteomes" id="UP000741013">
    <property type="component" value="Unassembled WGS sequence"/>
</dbReference>
<evidence type="ECO:0000259" key="3">
    <source>
        <dbReference type="Pfam" id="PF12146"/>
    </source>
</evidence>
<dbReference type="Gene3D" id="3.40.50.1820">
    <property type="entry name" value="alpha/beta hydrolase"/>
    <property type="match status" value="1"/>
</dbReference>
<accession>A0ABS4PX41</accession>
<dbReference type="PANTHER" id="PTHR22946:SF9">
    <property type="entry name" value="POLYKETIDE TRANSFERASE AF380"/>
    <property type="match status" value="1"/>
</dbReference>
<dbReference type="Pfam" id="PF12146">
    <property type="entry name" value="Hydrolase_4"/>
    <property type="match status" value="1"/>
</dbReference>
<name>A0ABS4PX41_9PSEU</name>
<protein>
    <submittedName>
        <fullName evidence="4">Fermentation-respiration switch protein FrsA (DUF1100 family)</fullName>
    </submittedName>
</protein>
<keyword evidence="2" id="KW-0378">Hydrolase</keyword>
<dbReference type="InterPro" id="IPR050261">
    <property type="entry name" value="FrsA_esterase"/>
</dbReference>
<dbReference type="PANTHER" id="PTHR22946">
    <property type="entry name" value="DIENELACTONE HYDROLASE DOMAIN-CONTAINING PROTEIN-RELATED"/>
    <property type="match status" value="1"/>
</dbReference>
<dbReference type="InterPro" id="IPR022742">
    <property type="entry name" value="Hydrolase_4"/>
</dbReference>
<dbReference type="SUPFAM" id="SSF53474">
    <property type="entry name" value="alpha/beta-Hydrolases"/>
    <property type="match status" value="1"/>
</dbReference>
<dbReference type="Gene3D" id="1.10.10.800">
    <property type="match status" value="1"/>
</dbReference>
<evidence type="ECO:0000256" key="1">
    <source>
        <dbReference type="ARBA" id="ARBA00008645"/>
    </source>
</evidence>
<reference evidence="4 5" key="1">
    <citation type="submission" date="2021-03" db="EMBL/GenBank/DDBJ databases">
        <title>Sequencing the genomes of 1000 actinobacteria strains.</title>
        <authorList>
            <person name="Klenk H.-P."/>
        </authorList>
    </citation>
    <scope>NUCLEOTIDE SEQUENCE [LARGE SCALE GENOMIC DNA]</scope>
    <source>
        <strain evidence="4 5">DSM 45510</strain>
    </source>
</reference>
<organism evidence="4 5">
    <name type="scientific">Amycolatopsis magusensis</name>
    <dbReference type="NCBI Taxonomy" id="882444"/>
    <lineage>
        <taxon>Bacteria</taxon>
        <taxon>Bacillati</taxon>
        <taxon>Actinomycetota</taxon>
        <taxon>Actinomycetes</taxon>
        <taxon>Pseudonocardiales</taxon>
        <taxon>Pseudonocardiaceae</taxon>
        <taxon>Amycolatopsis</taxon>
    </lineage>
</organism>
<dbReference type="RefSeq" id="WP_245369494.1">
    <property type="nucleotide sequence ID" value="NZ_JAGGMS010000001.1"/>
</dbReference>
<feature type="domain" description="Serine aminopeptidase S33" evidence="3">
    <location>
        <begin position="32"/>
        <end position="248"/>
    </location>
</feature>
<comment type="caution">
    <text evidence="4">The sequence shown here is derived from an EMBL/GenBank/DDBJ whole genome shotgun (WGS) entry which is preliminary data.</text>
</comment>